<accession>A0A418XW56</accession>
<keyword evidence="5" id="KW-1185">Reference proteome</keyword>
<dbReference type="PROSITE" id="PS51257">
    <property type="entry name" value="PROKAR_LIPOPROTEIN"/>
    <property type="match status" value="1"/>
</dbReference>
<dbReference type="Gene3D" id="2.40.50.100">
    <property type="match status" value="1"/>
</dbReference>
<dbReference type="Gene3D" id="1.10.287.470">
    <property type="entry name" value="Helix hairpin bin"/>
    <property type="match status" value="1"/>
</dbReference>
<dbReference type="GO" id="GO:0030313">
    <property type="term" value="C:cell envelope"/>
    <property type="evidence" value="ECO:0007669"/>
    <property type="project" value="UniProtKB-SubCell"/>
</dbReference>
<evidence type="ECO:0000313" key="4">
    <source>
        <dbReference type="EMBL" id="RJG17027.1"/>
    </source>
</evidence>
<organism evidence="4 5">
    <name type="scientific">Massilia cavernae</name>
    <dbReference type="NCBI Taxonomy" id="2320864"/>
    <lineage>
        <taxon>Bacteria</taxon>
        <taxon>Pseudomonadati</taxon>
        <taxon>Pseudomonadota</taxon>
        <taxon>Betaproteobacteria</taxon>
        <taxon>Burkholderiales</taxon>
        <taxon>Oxalobacteraceae</taxon>
        <taxon>Telluria group</taxon>
        <taxon>Massilia</taxon>
    </lineage>
</organism>
<dbReference type="EMBL" id="QYUP01000101">
    <property type="protein sequence ID" value="RJG17027.1"/>
    <property type="molecule type" value="Genomic_DNA"/>
</dbReference>
<dbReference type="PANTHER" id="PTHR32347:SF23">
    <property type="entry name" value="BLL5650 PROTEIN"/>
    <property type="match status" value="1"/>
</dbReference>
<evidence type="ECO:0000313" key="5">
    <source>
        <dbReference type="Proteomes" id="UP000284006"/>
    </source>
</evidence>
<comment type="caution">
    <text evidence="4">The sequence shown here is derived from an EMBL/GenBank/DDBJ whole genome shotgun (WGS) entry which is preliminary data.</text>
</comment>
<dbReference type="InterPro" id="IPR050465">
    <property type="entry name" value="UPF0194_transport"/>
</dbReference>
<proteinExistence type="predicted"/>
<dbReference type="Gene3D" id="2.40.30.170">
    <property type="match status" value="1"/>
</dbReference>
<dbReference type="PANTHER" id="PTHR32347">
    <property type="entry name" value="EFFLUX SYSTEM COMPONENT YKNX-RELATED"/>
    <property type="match status" value="1"/>
</dbReference>
<dbReference type="SUPFAM" id="SSF111369">
    <property type="entry name" value="HlyD-like secretion proteins"/>
    <property type="match status" value="2"/>
</dbReference>
<reference evidence="4 5" key="1">
    <citation type="submission" date="2018-09" db="EMBL/GenBank/DDBJ databases">
        <authorList>
            <person name="Zhu H."/>
        </authorList>
    </citation>
    <scope>NUCLEOTIDE SEQUENCE [LARGE SCALE GENOMIC DNA]</scope>
    <source>
        <strain evidence="4 5">K1S02-61</strain>
    </source>
</reference>
<gene>
    <name evidence="4" type="ORF">D3872_10480</name>
</gene>
<keyword evidence="2 3" id="KW-0175">Coiled coil</keyword>
<sequence>MKRLLLGTIVLAALGGCGDKAPGYFPGYIEADYVRLASPSGGTLARLFVQRGSAVRAGAPAFTLEQDSERAAREEAAARLQRAKALLSDLQKGRRPEEIAVSRQQLAQAEAVLALSRAELAREIRLLEARFVAPARVDQLRAAMRRDQARVSELQAQLKVAGLGARAGEIEAARHDIEAAQAQLAQAEWQLRRKSVNAPLEARVADLYFREGELVPAGAPVVSLLAPQYLRARFFVPQAALASIALGAKVTLACDGCGQPVAATISHIAREAEYTAPLIYSRENRAGLVFMVEATPSKESAQALHPGQPIEVRLAGPR</sequence>
<protein>
    <submittedName>
        <fullName evidence="4">HlyD family efflux transporter periplasmic adaptor subunit</fullName>
    </submittedName>
</protein>
<dbReference type="AlphaFoldDB" id="A0A418XW56"/>
<dbReference type="OrthoDB" id="8558741at2"/>
<dbReference type="RefSeq" id="WP_119810718.1">
    <property type="nucleotide sequence ID" value="NZ_QYUP01000101.1"/>
</dbReference>
<comment type="subcellular location">
    <subcellularLocation>
        <location evidence="1">Cell envelope</location>
    </subcellularLocation>
</comment>
<evidence type="ECO:0000256" key="3">
    <source>
        <dbReference type="SAM" id="Coils"/>
    </source>
</evidence>
<evidence type="ECO:0000256" key="1">
    <source>
        <dbReference type="ARBA" id="ARBA00004196"/>
    </source>
</evidence>
<dbReference type="Proteomes" id="UP000284006">
    <property type="component" value="Unassembled WGS sequence"/>
</dbReference>
<feature type="coiled-coil region" evidence="3">
    <location>
        <begin position="137"/>
        <end position="197"/>
    </location>
</feature>
<name>A0A418XW56_9BURK</name>
<evidence type="ECO:0000256" key="2">
    <source>
        <dbReference type="ARBA" id="ARBA00023054"/>
    </source>
</evidence>